<reference evidence="1 2" key="1">
    <citation type="submission" date="2009-12" db="EMBL/GenBank/DDBJ databases">
        <title>Genome Sequence of Prevotella buccalis ATCC 35310.</title>
        <authorList>
            <person name="Durkin A.S."/>
            <person name="Madupu R."/>
            <person name="Torralba M."/>
            <person name="Methe B."/>
            <person name="Sutton G."/>
            <person name="Strausberg R.L."/>
            <person name="Nelson K.E."/>
        </authorList>
    </citation>
    <scope>NUCLEOTIDE SEQUENCE [LARGE SCALE GENOMIC DNA]</scope>
    <source>
        <strain evidence="1 2">ATCC 35310</strain>
    </source>
</reference>
<evidence type="ECO:0000313" key="1">
    <source>
        <dbReference type="EMBL" id="EFA91880.1"/>
    </source>
</evidence>
<evidence type="ECO:0000313" key="2">
    <source>
        <dbReference type="Proteomes" id="UP000005283"/>
    </source>
</evidence>
<dbReference type="STRING" id="679190.HMPREF0650_1093"/>
<accession>D1W687</accession>
<sequence>MKIDLSLANDGIQGMNALLLKGNFVDERNYYEDFVNYYPWWDTRPVW</sequence>
<comment type="caution">
    <text evidence="1">The sequence shown here is derived from an EMBL/GenBank/DDBJ whole genome shotgun (WGS) entry which is preliminary data.</text>
</comment>
<name>D1W687_9BACT</name>
<dbReference type="EMBL" id="ADEG01000062">
    <property type="protein sequence ID" value="EFA91880.1"/>
    <property type="molecule type" value="Genomic_DNA"/>
</dbReference>
<dbReference type="AlphaFoldDB" id="D1W687"/>
<dbReference type="Proteomes" id="UP000005283">
    <property type="component" value="Unassembled WGS sequence"/>
</dbReference>
<protein>
    <submittedName>
        <fullName evidence="1">Uncharacterized protein</fullName>
    </submittedName>
</protein>
<organism evidence="1 2">
    <name type="scientific">Hoylesella buccalis ATCC 35310</name>
    <dbReference type="NCBI Taxonomy" id="679190"/>
    <lineage>
        <taxon>Bacteria</taxon>
        <taxon>Pseudomonadati</taxon>
        <taxon>Bacteroidota</taxon>
        <taxon>Bacteroidia</taxon>
        <taxon>Bacteroidales</taxon>
        <taxon>Prevotellaceae</taxon>
        <taxon>Hoylesella</taxon>
    </lineage>
</organism>
<gene>
    <name evidence="1" type="ORF">HMPREF0650_1093</name>
</gene>
<keyword evidence="2" id="KW-1185">Reference proteome</keyword>
<proteinExistence type="predicted"/>